<comment type="caution">
    <text evidence="1">The sequence shown here is derived from an EMBL/GenBank/DDBJ whole genome shotgun (WGS) entry which is preliminary data.</text>
</comment>
<proteinExistence type="predicted"/>
<protein>
    <submittedName>
        <fullName evidence="1">RNA-directed DNA polymerase, eukaryota, reverse transcriptase zinc-binding domain protein</fullName>
    </submittedName>
</protein>
<evidence type="ECO:0000313" key="1">
    <source>
        <dbReference type="EMBL" id="GEZ09522.1"/>
    </source>
</evidence>
<keyword evidence="1" id="KW-0808">Transferase</keyword>
<reference evidence="1" key="1">
    <citation type="journal article" date="2019" name="Sci. Rep.">
        <title>Draft genome of Tanacetum cinerariifolium, the natural source of mosquito coil.</title>
        <authorList>
            <person name="Yamashiro T."/>
            <person name="Shiraishi A."/>
            <person name="Satake H."/>
            <person name="Nakayama K."/>
        </authorList>
    </citation>
    <scope>NUCLEOTIDE SEQUENCE</scope>
</reference>
<keyword evidence="1" id="KW-0695">RNA-directed DNA polymerase</keyword>
<dbReference type="GO" id="GO:0003964">
    <property type="term" value="F:RNA-directed DNA polymerase activity"/>
    <property type="evidence" value="ECO:0007669"/>
    <property type="project" value="UniProtKB-KW"/>
</dbReference>
<sequence length="395" mass="44613">MTPGPWHLETREVGPSKYPSQQLEALDGRRVEGNQVPMQFVSHFNNFLGTSIPVNPLSSLGDIVQLKLTKAKAIGMIHEVSDKEIKDAMFDIDSSKAAGPMDIHHKGRILGEINATLIALDPKIDNPNKDDLSKVVSMNQSAFILGRHIQDNNLITQELLKGYNRKNRAKRCAMKIDIQKTCDNINWDFIKEVMLYHIGCKELKLTHMCFADDLIVLCNGDVDSLKVVKKSLDDFSSISGLHSNLSKSTIFFDSINERDKGDLLQILPFKCGKLPMKYLGVPLLAKRLGVKDCKSLIENVENKINCWKNKNLSYAGRIQLIASVLSTMQQYWASVYNLPLTVIKELNKLLKRFLWNSRNSAKGKARVAWNLVCRPKDQGCHTPKIGQQRNDNIRM</sequence>
<dbReference type="PANTHER" id="PTHR33116">
    <property type="entry name" value="REVERSE TRANSCRIPTASE ZINC-BINDING DOMAIN-CONTAINING PROTEIN-RELATED-RELATED"/>
    <property type="match status" value="1"/>
</dbReference>
<keyword evidence="1" id="KW-0548">Nucleotidyltransferase</keyword>
<gene>
    <name evidence="1" type="ORF">Tci_481495</name>
</gene>
<dbReference type="AlphaFoldDB" id="A0A699I1M7"/>
<accession>A0A699I1M7</accession>
<name>A0A699I1M7_TANCI</name>
<dbReference type="EMBL" id="BKCJ010240287">
    <property type="protein sequence ID" value="GEZ09522.1"/>
    <property type="molecule type" value="Genomic_DNA"/>
</dbReference>
<dbReference type="PANTHER" id="PTHR33116:SF84">
    <property type="entry name" value="RNA-DIRECTED DNA POLYMERASE"/>
    <property type="match status" value="1"/>
</dbReference>
<organism evidence="1">
    <name type="scientific">Tanacetum cinerariifolium</name>
    <name type="common">Dalmatian daisy</name>
    <name type="synonym">Chrysanthemum cinerariifolium</name>
    <dbReference type="NCBI Taxonomy" id="118510"/>
    <lineage>
        <taxon>Eukaryota</taxon>
        <taxon>Viridiplantae</taxon>
        <taxon>Streptophyta</taxon>
        <taxon>Embryophyta</taxon>
        <taxon>Tracheophyta</taxon>
        <taxon>Spermatophyta</taxon>
        <taxon>Magnoliopsida</taxon>
        <taxon>eudicotyledons</taxon>
        <taxon>Gunneridae</taxon>
        <taxon>Pentapetalae</taxon>
        <taxon>asterids</taxon>
        <taxon>campanulids</taxon>
        <taxon>Asterales</taxon>
        <taxon>Asteraceae</taxon>
        <taxon>Asteroideae</taxon>
        <taxon>Anthemideae</taxon>
        <taxon>Anthemidinae</taxon>
        <taxon>Tanacetum</taxon>
    </lineage>
</organism>